<reference evidence="2 3" key="2">
    <citation type="journal article" date="2011" name="Stand. Genomic Sci.">
        <title>Complete genome sequence of Calditerrivibrio nitroreducens type strain (Yu37-1).</title>
        <authorList>
            <person name="Pitluck S."/>
            <person name="Sikorski J."/>
            <person name="Zeytun A."/>
            <person name="Lapidus A."/>
            <person name="Nolan M."/>
            <person name="Lucas S."/>
            <person name="Hammon N."/>
            <person name="Deshpande S."/>
            <person name="Cheng J.F."/>
            <person name="Tapia R."/>
            <person name="Han C."/>
            <person name="Goodwin L."/>
            <person name="Liolios K."/>
            <person name="Pagani I."/>
            <person name="Ivanova N."/>
            <person name="Mavromatis K."/>
            <person name="Pati A."/>
            <person name="Chen A."/>
            <person name="Palaniappan K."/>
            <person name="Hauser L."/>
            <person name="Chang Y.J."/>
            <person name="Jeffries C.D."/>
            <person name="Detter J.C."/>
            <person name="Brambilla E."/>
            <person name="Djao O.D."/>
            <person name="Rohde M."/>
            <person name="Spring S."/>
            <person name="Goker M."/>
            <person name="Woyke T."/>
            <person name="Bristow J."/>
            <person name="Eisen J.A."/>
            <person name="Markowitz V."/>
            <person name="Hugenholtz P."/>
            <person name="Kyrpides N.C."/>
            <person name="Klenk H.P."/>
            <person name="Land M."/>
        </authorList>
    </citation>
    <scope>NUCLEOTIDE SEQUENCE [LARGE SCALE GENOMIC DNA]</scope>
    <source>
        <strain evidence="3">DSM 19672 / NBRC 101217 / Yu37-1</strain>
        <plasmid evidence="3">Plasmid pCALNI01</plasmid>
    </source>
</reference>
<proteinExistence type="predicted"/>
<evidence type="ECO:0000313" key="2">
    <source>
        <dbReference type="EMBL" id="ADR19988.1"/>
    </source>
</evidence>
<keyword evidence="3" id="KW-1185">Reference proteome</keyword>
<keyword evidence="1" id="KW-0472">Membrane</keyword>
<geneLocation type="plasmid" evidence="2 3">
    <name>pCALNI01</name>
</geneLocation>
<organism evidence="2 3">
    <name type="scientific">Calditerrivibrio nitroreducens (strain DSM 19672 / NBRC 101217 / Yu37-1)</name>
    <dbReference type="NCBI Taxonomy" id="768670"/>
    <lineage>
        <taxon>Bacteria</taxon>
        <taxon>Pseudomonadati</taxon>
        <taxon>Deferribacterota</taxon>
        <taxon>Deferribacteres</taxon>
        <taxon>Deferribacterales</taxon>
        <taxon>Calditerrivibrionaceae</taxon>
    </lineage>
</organism>
<evidence type="ECO:0000256" key="1">
    <source>
        <dbReference type="SAM" id="Phobius"/>
    </source>
</evidence>
<dbReference type="Proteomes" id="UP000007039">
    <property type="component" value="Plasmid pCALNI01"/>
</dbReference>
<keyword evidence="2" id="KW-0614">Plasmid</keyword>
<name>E4TKB6_CALNY</name>
<dbReference type="EMBL" id="CP002348">
    <property type="protein sequence ID" value="ADR19988.1"/>
    <property type="molecule type" value="Genomic_DNA"/>
</dbReference>
<sequence>MDKNASRVMVDTIKLTLPGVVIYFKYFGNLFIIILSILKSSFERFFILFVVDKYCNS</sequence>
<gene>
    <name evidence="2" type="ordered locus">Calni_2098</name>
</gene>
<feature type="transmembrane region" description="Helical" evidence="1">
    <location>
        <begin position="20"/>
        <end position="38"/>
    </location>
</feature>
<keyword evidence="1" id="KW-1133">Transmembrane helix</keyword>
<dbReference type="AlphaFoldDB" id="E4TKB6"/>
<dbReference type="KEGG" id="cni:Calni_2098"/>
<accession>E4TKB6</accession>
<evidence type="ECO:0000313" key="3">
    <source>
        <dbReference type="Proteomes" id="UP000007039"/>
    </source>
</evidence>
<protein>
    <submittedName>
        <fullName evidence="2">Uncharacterized protein</fullName>
    </submittedName>
</protein>
<reference key="1">
    <citation type="submission" date="2010-11" db="EMBL/GenBank/DDBJ databases">
        <title>The complete genome of plasmid of Calditerrivibrio nitroreducens DSM 19672.</title>
        <authorList>
            <consortium name="US DOE Joint Genome Institute (JGI-PGF)"/>
            <person name="Lucas S."/>
            <person name="Copeland A."/>
            <person name="Lapidus A."/>
            <person name="Bruce D."/>
            <person name="Goodwin L."/>
            <person name="Pitluck S."/>
            <person name="Kyrpides N."/>
            <person name="Mavromatis K."/>
            <person name="Ivanova N."/>
            <person name="Mikhailova N."/>
            <person name="Zeytun A."/>
            <person name="Brettin T."/>
            <person name="Detter J.C."/>
            <person name="Tapia R."/>
            <person name="Han C."/>
            <person name="Land M."/>
            <person name="Hauser L."/>
            <person name="Markowitz V."/>
            <person name="Cheng J.-F."/>
            <person name="Hugenholtz P."/>
            <person name="Woyke T."/>
            <person name="Wu D."/>
            <person name="Spring S."/>
            <person name="Schroeder M."/>
            <person name="Brambilla E."/>
            <person name="Klenk H.-P."/>
            <person name="Eisen J.A."/>
        </authorList>
    </citation>
    <scope>NUCLEOTIDE SEQUENCE</scope>
    <source>
        <strain>DSM 19672</strain>
    </source>
</reference>
<keyword evidence="1" id="KW-0812">Transmembrane</keyword>
<dbReference type="HOGENOM" id="CLU_2987951_0_0_0"/>